<gene>
    <name evidence="1" type="ordered locus">PHZ_c1423</name>
</gene>
<dbReference type="AlphaFoldDB" id="B4R9S2"/>
<dbReference type="HOGENOM" id="CLU_048552_0_0_5"/>
<dbReference type="NCBIfam" id="NF041925">
    <property type="entry name" value="QatC"/>
    <property type="match status" value="1"/>
</dbReference>
<sequence length="456" mass="49716">MNHHSLVCRLGPGDTATVKPSRSDSKLTEVSFVDGDQRLGYGLGQALDQLRELGLRPSERTIDLALLAAALTAADTRISRSTESQNAWTREIDLCLPVAEPKLWEGLAPLIVTTLNFLTGDRWGVRFRARPKGIAALAPAPTKLRTATADSVCLFSGGLDSFIGAIDLLADGKAPMLVSHYWDGITSTHQTYCADVIAKRFPKQRFHHLRARVGFPNDLVDGSAGENTLRGRSFLFFALAAMAADALGVGLIHVPENGLISLNVPLDPTRLGALSTRTTHPFYMARFDEILDGLGLPIRLENRYRFQTKGVMAKNCADAALLNKEARHTMSCSSPAKARWAKDEDARQPKHCGHCVPCLIRRAAMVEGLGADHTPYQIPDLRAKVLDSAKAEGAHVRGFQIALSRLAKKPARAKLDIHRPGPLTDHPGDLAAYEKVYVDGLQEVGRLLKGVRARPR</sequence>
<organism evidence="1 2">
    <name type="scientific">Phenylobacterium zucineum (strain HLK1)</name>
    <dbReference type="NCBI Taxonomy" id="450851"/>
    <lineage>
        <taxon>Bacteria</taxon>
        <taxon>Pseudomonadati</taxon>
        <taxon>Pseudomonadota</taxon>
        <taxon>Alphaproteobacteria</taxon>
        <taxon>Caulobacterales</taxon>
        <taxon>Caulobacteraceae</taxon>
        <taxon>Phenylobacterium</taxon>
    </lineage>
</organism>
<accession>B4R9S2</accession>
<dbReference type="EMBL" id="CP000747">
    <property type="protein sequence ID" value="ACG77836.1"/>
    <property type="molecule type" value="Genomic_DNA"/>
</dbReference>
<evidence type="ECO:0000313" key="1">
    <source>
        <dbReference type="EMBL" id="ACG77836.1"/>
    </source>
</evidence>
<keyword evidence="2" id="KW-1185">Reference proteome</keyword>
<dbReference type="InterPro" id="IPR014729">
    <property type="entry name" value="Rossmann-like_a/b/a_fold"/>
</dbReference>
<proteinExistence type="predicted"/>
<dbReference type="Proteomes" id="UP000001868">
    <property type="component" value="Chromosome"/>
</dbReference>
<dbReference type="KEGG" id="pzu:PHZ_c1423"/>
<dbReference type="RefSeq" id="WP_012521980.1">
    <property type="nucleotide sequence ID" value="NC_011144.1"/>
</dbReference>
<dbReference type="InterPro" id="IPR049676">
    <property type="entry name" value="QatC"/>
</dbReference>
<evidence type="ECO:0000313" key="2">
    <source>
        <dbReference type="Proteomes" id="UP000001868"/>
    </source>
</evidence>
<name>B4R9S2_PHEZH</name>
<dbReference type="eggNOG" id="COG0603">
    <property type="taxonomic scope" value="Bacteria"/>
</dbReference>
<dbReference type="Gene3D" id="3.40.50.620">
    <property type="entry name" value="HUPs"/>
    <property type="match status" value="1"/>
</dbReference>
<protein>
    <recommendedName>
        <fullName evidence="3">ATPase</fullName>
    </recommendedName>
</protein>
<reference evidence="1 2" key="1">
    <citation type="journal article" date="2008" name="BMC Genomics">
        <title>Complete genome of Phenylobacterium zucineum - a novel facultative intracellular bacterium isolated from human erythroleukemia cell line K562.</title>
        <authorList>
            <person name="Luo Y."/>
            <person name="Xu X."/>
            <person name="Ding Z."/>
            <person name="Liu Z."/>
            <person name="Zhang B."/>
            <person name="Yan Z."/>
            <person name="Sun J."/>
            <person name="Hu S."/>
            <person name="Hu X."/>
        </authorList>
    </citation>
    <scope>NUCLEOTIDE SEQUENCE [LARGE SCALE GENOMIC DNA]</scope>
    <source>
        <strain evidence="1 2">HLK1</strain>
    </source>
</reference>
<dbReference type="OrthoDB" id="9789567at2"/>
<dbReference type="SUPFAM" id="SSF52402">
    <property type="entry name" value="Adenine nucleotide alpha hydrolases-like"/>
    <property type="match status" value="1"/>
</dbReference>
<dbReference type="STRING" id="450851.PHZ_c1423"/>
<evidence type="ECO:0008006" key="3">
    <source>
        <dbReference type="Google" id="ProtNLM"/>
    </source>
</evidence>